<dbReference type="EMBL" id="AP024597">
    <property type="protein sequence ID" value="BCU68720.1"/>
    <property type="molecule type" value="Genomic_DNA"/>
</dbReference>
<dbReference type="KEGG" id="csty:KN1_00170"/>
<dbReference type="InterPro" id="IPR011856">
    <property type="entry name" value="tRNA_endonuc-like_dom_sf"/>
</dbReference>
<dbReference type="SUPFAM" id="SSF52980">
    <property type="entry name" value="Restriction endonuclease-like"/>
    <property type="match status" value="1"/>
</dbReference>
<feature type="region of interest" description="Disordered" evidence="1">
    <location>
        <begin position="139"/>
        <end position="169"/>
    </location>
</feature>
<gene>
    <name evidence="3" type="ORF">KN1_00170</name>
</gene>
<organism evidence="3 4">
    <name type="scientific">Stygiolobus caldivivus</name>
    <dbReference type="NCBI Taxonomy" id="2824673"/>
    <lineage>
        <taxon>Archaea</taxon>
        <taxon>Thermoproteota</taxon>
        <taxon>Thermoprotei</taxon>
        <taxon>Sulfolobales</taxon>
        <taxon>Sulfolobaceae</taxon>
        <taxon>Stygiolobus</taxon>
    </lineage>
</organism>
<dbReference type="AlphaFoldDB" id="A0A8D5U429"/>
<evidence type="ECO:0000259" key="2">
    <source>
        <dbReference type="Pfam" id="PF04471"/>
    </source>
</evidence>
<evidence type="ECO:0000256" key="1">
    <source>
        <dbReference type="SAM" id="MobiDB-lite"/>
    </source>
</evidence>
<keyword evidence="4" id="KW-1185">Reference proteome</keyword>
<dbReference type="PANTHER" id="PTHR30015:SF7">
    <property type="entry name" value="TYPE IV METHYL-DIRECTED RESTRICTION ENZYME ECOKMRR"/>
    <property type="match status" value="1"/>
</dbReference>
<dbReference type="Pfam" id="PF04471">
    <property type="entry name" value="Mrr_cat"/>
    <property type="match status" value="1"/>
</dbReference>
<dbReference type="Proteomes" id="UP000825123">
    <property type="component" value="Chromosome"/>
</dbReference>
<evidence type="ECO:0000313" key="4">
    <source>
        <dbReference type="Proteomes" id="UP000825123"/>
    </source>
</evidence>
<dbReference type="Gene3D" id="3.40.1350.10">
    <property type="match status" value="1"/>
</dbReference>
<name>A0A8D5U429_9CREN</name>
<evidence type="ECO:0000313" key="3">
    <source>
        <dbReference type="EMBL" id="BCU68720.1"/>
    </source>
</evidence>
<protein>
    <recommendedName>
        <fullName evidence="2">Restriction endonuclease type IV Mrr domain-containing protein</fullName>
    </recommendedName>
</protein>
<dbReference type="InterPro" id="IPR011335">
    <property type="entry name" value="Restrct_endonuc-II-like"/>
</dbReference>
<feature type="domain" description="Restriction endonuclease type IV Mrr" evidence="2">
    <location>
        <begin position="10"/>
        <end position="123"/>
    </location>
</feature>
<dbReference type="GO" id="GO:0015666">
    <property type="term" value="F:restriction endodeoxyribonuclease activity"/>
    <property type="evidence" value="ECO:0007669"/>
    <property type="project" value="TreeGrafter"/>
</dbReference>
<accession>A0A8D5U429</accession>
<proteinExistence type="predicted"/>
<feature type="compositionally biased region" description="Basic and acidic residues" evidence="1">
    <location>
        <begin position="145"/>
        <end position="169"/>
    </location>
</feature>
<dbReference type="InterPro" id="IPR007560">
    <property type="entry name" value="Restrct_endonuc_IV_Mrr"/>
</dbReference>
<dbReference type="GO" id="GO:0003677">
    <property type="term" value="F:DNA binding"/>
    <property type="evidence" value="ECO:0007669"/>
    <property type="project" value="InterPro"/>
</dbReference>
<sequence length="513" mass="57649">MYYVDELDILRSLDPADFEQFVAEKVLPVLGLTPLSVTGGPDDAGCDIIAFDSRLGNKWCVQVKRYSEDKKVTTRDVREVVLGMEHHKCDRGLIVTTSELNGPALKEAKDRGIDCINSSRLLYIIRQYGVPMPLTSKLVPGNSNEVRKKGEMAPKRERKGEEAEREEGHSALVKVKDDGAFLPISVSEAVRVAKDQLSRYKEVKLVSVKAHLKRLYFFKVKVSYKLKGRRSQSLILGIDADGNVYEDIPTLVKDVGFEVEYETNSELYHSVRDRLTKEAEEQAPEGASDIEVKMENYKLAWVVSYYVLRFTVGLTEAEVVVDRQGKVKGASLAPLDEEKLKRFYGGRVVRQDKGIKVVRDLDDKFLEELEVNEAGEVVETMKRVRPEYAVGLTKAFYHVQGGASRFKEESDGVKVDVFFNNYHYLAKVDNGGRIVDGLIVPDANVYAGTKKGYNKKRRCLIVNAGDVINVIDARGVVERREVPKGVFSKLKFSVSNFIASDYSIDTDDPLDLI</sequence>
<dbReference type="GO" id="GO:0009307">
    <property type="term" value="P:DNA restriction-modification system"/>
    <property type="evidence" value="ECO:0007669"/>
    <property type="project" value="InterPro"/>
</dbReference>
<dbReference type="PANTHER" id="PTHR30015">
    <property type="entry name" value="MRR RESTRICTION SYSTEM PROTEIN"/>
    <property type="match status" value="1"/>
</dbReference>
<reference evidence="3 4" key="1">
    <citation type="submission" date="2021-04" db="EMBL/GenBank/DDBJ databases">
        <title>Complete genome sequence of Stygiolobus sp. KN-1.</title>
        <authorList>
            <person name="Nakamura K."/>
            <person name="Sakai H."/>
            <person name="Kurosawa N."/>
        </authorList>
    </citation>
    <scope>NUCLEOTIDE SEQUENCE [LARGE SCALE GENOMIC DNA]</scope>
    <source>
        <strain evidence="3 4">KN-1</strain>
    </source>
</reference>
<dbReference type="InterPro" id="IPR052906">
    <property type="entry name" value="Type_IV_Methyl-Rstrct_Enzyme"/>
</dbReference>